<dbReference type="Gene3D" id="3.40.50.280">
    <property type="entry name" value="Cobalamin-binding domain"/>
    <property type="match status" value="1"/>
</dbReference>
<keyword evidence="3" id="KW-0170">Cobalt</keyword>
<feature type="domain" description="B12-binding N-terminal" evidence="5">
    <location>
        <begin position="1"/>
        <end position="88"/>
    </location>
</feature>
<dbReference type="FunFam" id="3.40.50.280:FF:000003">
    <property type="entry name" value="Dimethylamine methyltransferase corrinoid protein"/>
    <property type="match status" value="1"/>
</dbReference>
<organism evidence="6 7">
    <name type="scientific">Thermacetogenium phaeum (strain ATCC BAA-254 / DSM 26808 / PB)</name>
    <dbReference type="NCBI Taxonomy" id="1089553"/>
    <lineage>
        <taxon>Bacteria</taxon>
        <taxon>Bacillati</taxon>
        <taxon>Bacillota</taxon>
        <taxon>Clostridia</taxon>
        <taxon>Thermoanaerobacterales</taxon>
        <taxon>Thermoanaerobacteraceae</taxon>
        <taxon>Thermacetogenium</taxon>
    </lineage>
</organism>
<dbReference type="PANTHER" id="PTHR45833">
    <property type="entry name" value="METHIONINE SYNTHASE"/>
    <property type="match status" value="1"/>
</dbReference>
<dbReference type="InterPro" id="IPR003759">
    <property type="entry name" value="Cbl-bd_cap"/>
</dbReference>
<proteinExistence type="inferred from homology"/>
<keyword evidence="2" id="KW-0479">Metal-binding</keyword>
<dbReference type="EMBL" id="CP003732">
    <property type="protein sequence ID" value="AFV12223.1"/>
    <property type="molecule type" value="Genomic_DNA"/>
</dbReference>
<evidence type="ECO:0000259" key="4">
    <source>
        <dbReference type="PROSITE" id="PS51332"/>
    </source>
</evidence>
<dbReference type="eggNOG" id="COG5012">
    <property type="taxonomic scope" value="Bacteria"/>
</dbReference>
<dbReference type="KEGG" id="tpz:Tph_c20290"/>
<dbReference type="AlphaFoldDB" id="K4LH51"/>
<dbReference type="Gene3D" id="1.10.1240.10">
    <property type="entry name" value="Methionine synthase domain"/>
    <property type="match status" value="1"/>
</dbReference>
<sequence length="210" mass="22234">MSSLKELIDLVIAGDVQGVKEATKRLLEAGEEPLRVINEALIPGINEVGVRFKEGEMFVPEMMMSAQAMKAGVELAKERIGGAEVPAAGKVVIGSVKGDLHDIGKNLVIMMLESSGFSIVDLGVDAAPEKFVQAVKEHQPHLVGMSALLTTTMPVMQEVIAALEKEGLRDTVKVIIGGAPVTREYTEEIGADGYAPDAGAAVELCKQLVN</sequence>
<dbReference type="CDD" id="cd02070">
    <property type="entry name" value="corrinoid_protein_B12-BD"/>
    <property type="match status" value="1"/>
</dbReference>
<dbReference type="GO" id="GO:0050667">
    <property type="term" value="P:homocysteine metabolic process"/>
    <property type="evidence" value="ECO:0007669"/>
    <property type="project" value="TreeGrafter"/>
</dbReference>
<dbReference type="InterPro" id="IPR050554">
    <property type="entry name" value="Met_Synthase/Corrinoid"/>
</dbReference>
<comment type="similarity">
    <text evidence="1">Belongs to the methylamine corrinoid protein family.</text>
</comment>
<dbReference type="Pfam" id="PF02607">
    <property type="entry name" value="B12-binding_2"/>
    <property type="match status" value="1"/>
</dbReference>
<feature type="domain" description="B12-binding" evidence="4">
    <location>
        <begin position="88"/>
        <end position="210"/>
    </location>
</feature>
<dbReference type="GO" id="GO:0005829">
    <property type="term" value="C:cytosol"/>
    <property type="evidence" value="ECO:0007669"/>
    <property type="project" value="TreeGrafter"/>
</dbReference>
<evidence type="ECO:0000256" key="1">
    <source>
        <dbReference type="ARBA" id="ARBA00010854"/>
    </source>
</evidence>
<dbReference type="InterPro" id="IPR036724">
    <property type="entry name" value="Cobalamin-bd_sf"/>
</dbReference>
<dbReference type="HOGENOM" id="CLU_082102_2_0_9"/>
<dbReference type="GO" id="GO:0046872">
    <property type="term" value="F:metal ion binding"/>
    <property type="evidence" value="ECO:0007669"/>
    <property type="project" value="UniProtKB-KW"/>
</dbReference>
<dbReference type="SUPFAM" id="SSF52242">
    <property type="entry name" value="Cobalamin (vitamin B12)-binding domain"/>
    <property type="match status" value="1"/>
</dbReference>
<dbReference type="OrthoDB" id="9783599at2"/>
<dbReference type="PANTHER" id="PTHR45833:SF1">
    <property type="entry name" value="METHIONINE SYNTHASE"/>
    <property type="match status" value="1"/>
</dbReference>
<accession>K4LH51</accession>
<dbReference type="GO" id="GO:0046653">
    <property type="term" value="P:tetrahydrofolate metabolic process"/>
    <property type="evidence" value="ECO:0007669"/>
    <property type="project" value="TreeGrafter"/>
</dbReference>
<dbReference type="Pfam" id="PF02310">
    <property type="entry name" value="B12-binding"/>
    <property type="match status" value="1"/>
</dbReference>
<dbReference type="InterPro" id="IPR036594">
    <property type="entry name" value="Meth_synthase_dom"/>
</dbReference>
<dbReference type="Proteomes" id="UP000000467">
    <property type="component" value="Chromosome"/>
</dbReference>
<protein>
    <submittedName>
        <fullName evidence="6">Trimethylamine corrinoid protein 1</fullName>
    </submittedName>
</protein>
<dbReference type="SMART" id="SM01018">
    <property type="entry name" value="B12-binding_2"/>
    <property type="match status" value="1"/>
</dbReference>
<evidence type="ECO:0000256" key="2">
    <source>
        <dbReference type="ARBA" id="ARBA00022723"/>
    </source>
</evidence>
<reference evidence="6 7" key="1">
    <citation type="journal article" date="2012" name="BMC Genomics">
        <title>Genome-guided analysis of physiological and morphological traits of the fermentative acetate oxidizer Thermacetogenium phaeum.</title>
        <authorList>
            <person name="Oehler D."/>
            <person name="Poehlein A."/>
            <person name="Leimbach A."/>
            <person name="Muller N."/>
            <person name="Daniel R."/>
            <person name="Gottschalk G."/>
            <person name="Schink B."/>
        </authorList>
    </citation>
    <scope>NUCLEOTIDE SEQUENCE [LARGE SCALE GENOMIC DNA]</scope>
    <source>
        <strain evidence="7">ATCC BAA-254 / DSM 26808 / PB</strain>
    </source>
</reference>
<dbReference type="STRING" id="1089553.Tph_c20290"/>
<evidence type="ECO:0000313" key="6">
    <source>
        <dbReference type="EMBL" id="AFV12223.1"/>
    </source>
</evidence>
<keyword evidence="7" id="KW-1185">Reference proteome</keyword>
<evidence type="ECO:0000313" key="7">
    <source>
        <dbReference type="Proteomes" id="UP000000467"/>
    </source>
</evidence>
<dbReference type="SUPFAM" id="SSF47644">
    <property type="entry name" value="Methionine synthase domain"/>
    <property type="match status" value="1"/>
</dbReference>
<dbReference type="PROSITE" id="PS51337">
    <property type="entry name" value="B12_BINDING_NTER"/>
    <property type="match status" value="1"/>
</dbReference>
<gene>
    <name evidence="6" type="primary">mttC14</name>
    <name evidence="6" type="ordered locus">Tph_c20290</name>
</gene>
<dbReference type="GO" id="GO:0031419">
    <property type="term" value="F:cobalamin binding"/>
    <property type="evidence" value="ECO:0007669"/>
    <property type="project" value="InterPro"/>
</dbReference>
<name>K4LH51_THEPS</name>
<dbReference type="RefSeq" id="WP_015051098.1">
    <property type="nucleotide sequence ID" value="NC_018870.1"/>
</dbReference>
<dbReference type="PROSITE" id="PS51332">
    <property type="entry name" value="B12_BINDING"/>
    <property type="match status" value="1"/>
</dbReference>
<evidence type="ECO:0000259" key="5">
    <source>
        <dbReference type="PROSITE" id="PS51337"/>
    </source>
</evidence>
<dbReference type="GO" id="GO:0008705">
    <property type="term" value="F:methionine synthase activity"/>
    <property type="evidence" value="ECO:0007669"/>
    <property type="project" value="TreeGrafter"/>
</dbReference>
<dbReference type="InterPro" id="IPR006158">
    <property type="entry name" value="Cobalamin-bd"/>
</dbReference>
<evidence type="ECO:0000256" key="3">
    <source>
        <dbReference type="ARBA" id="ARBA00023285"/>
    </source>
</evidence>